<comment type="caution">
    <text evidence="13">The sequence shown here is derived from an EMBL/GenBank/DDBJ whole genome shotgun (WGS) entry which is preliminary data.</text>
</comment>
<dbReference type="NCBIfam" id="NF043048">
    <property type="entry name" value="EnoyACPredFabV"/>
    <property type="match status" value="1"/>
</dbReference>
<keyword evidence="6 9" id="KW-0443">Lipid metabolism</keyword>
<comment type="catalytic activity">
    <reaction evidence="8">
        <text>a 2,3-saturated acyl-CoA + NAD(+) = a (2E)-enoyl-CoA + NADH + H(+)</text>
        <dbReference type="Rhea" id="RHEA:18177"/>
        <dbReference type="ChEBI" id="CHEBI:15378"/>
        <dbReference type="ChEBI" id="CHEBI:57540"/>
        <dbReference type="ChEBI" id="CHEBI:57945"/>
        <dbReference type="ChEBI" id="CHEBI:58856"/>
        <dbReference type="ChEBI" id="CHEBI:65111"/>
        <dbReference type="EC" id="1.3.1.44"/>
    </reaction>
</comment>
<dbReference type="PANTHER" id="PTHR37480">
    <property type="entry name" value="ENOYL-[ACYL-CARRIER-PROTEIN] REDUCTASE [NADH]"/>
    <property type="match status" value="1"/>
</dbReference>
<dbReference type="PANTHER" id="PTHR37480:SF1">
    <property type="entry name" value="ENOYL-[ACYL-CARRIER-PROTEIN] REDUCTASE [NADH]"/>
    <property type="match status" value="1"/>
</dbReference>
<evidence type="ECO:0000313" key="13">
    <source>
        <dbReference type="EMBL" id="MCF2949058.1"/>
    </source>
</evidence>
<feature type="binding site" evidence="9">
    <location>
        <position position="244"/>
    </location>
    <ligand>
        <name>NAD(+)</name>
        <dbReference type="ChEBI" id="CHEBI:57540"/>
    </ligand>
</feature>
<dbReference type="NCBIfam" id="NF010177">
    <property type="entry name" value="PRK13656.1"/>
    <property type="match status" value="1"/>
</dbReference>
<dbReference type="Proteomes" id="UP001521137">
    <property type="component" value="Unassembled WGS sequence"/>
</dbReference>
<keyword evidence="7 9" id="KW-0275">Fatty acid biosynthesis</keyword>
<feature type="domain" description="Trans-2-enoyl-CoA reductase catalytic" evidence="11">
    <location>
        <begin position="82"/>
        <end position="316"/>
    </location>
</feature>
<feature type="binding site" evidence="9">
    <location>
        <position position="225"/>
    </location>
    <ligand>
        <name>substrate</name>
    </ligand>
</feature>
<feature type="active site" description="Proton donor" evidence="9">
    <location>
        <position position="235"/>
    </location>
</feature>
<dbReference type="Pfam" id="PF07055">
    <property type="entry name" value="Eno-Rase_FAD_bd"/>
    <property type="match status" value="1"/>
</dbReference>
<dbReference type="RefSeq" id="WP_235313106.1">
    <property type="nucleotide sequence ID" value="NZ_JAKGAS010000007.1"/>
</dbReference>
<comment type="subunit">
    <text evidence="1 9">Monomer.</text>
</comment>
<evidence type="ECO:0000259" key="10">
    <source>
        <dbReference type="Pfam" id="PF07055"/>
    </source>
</evidence>
<feature type="binding site" evidence="9">
    <location>
        <begin position="139"/>
        <end position="140"/>
    </location>
    <ligand>
        <name>NAD(+)</name>
        <dbReference type="ChEBI" id="CHEBI:57540"/>
    </ligand>
</feature>
<evidence type="ECO:0000256" key="8">
    <source>
        <dbReference type="ARBA" id="ARBA00048302"/>
    </source>
</evidence>
<feature type="binding site" evidence="9">
    <location>
        <begin position="273"/>
        <end position="275"/>
    </location>
    <ligand>
        <name>NAD(+)</name>
        <dbReference type="ChEBI" id="CHEBI:57540"/>
    </ligand>
</feature>
<comment type="function">
    <text evidence="9">Involved in the final reduction of the elongation cycle of fatty acid synthesis (FAS II). Catalyzes the reduction of a carbon-carbon double bond in an enoyl moiety that is covalently linked to an acyl carrier protein (ACP).</text>
</comment>
<keyword evidence="3 9" id="KW-0276">Fatty acid metabolism</keyword>
<dbReference type="Pfam" id="PF12242">
    <property type="entry name" value="Eno-Rase_NADH_b"/>
    <property type="match status" value="1"/>
</dbReference>
<dbReference type="InterPro" id="IPR010758">
    <property type="entry name" value="Trans-2-enoyl-CoA_reductase"/>
</dbReference>
<keyword evidence="5 9" id="KW-0520">NAD</keyword>
<evidence type="ECO:0000256" key="9">
    <source>
        <dbReference type="HAMAP-Rule" id="MF_01838"/>
    </source>
</evidence>
<dbReference type="EC" id="1.3.1.9" evidence="9"/>
<dbReference type="InterPro" id="IPR050048">
    <property type="entry name" value="FabV-like_NADH_b"/>
</dbReference>
<accession>A0ABS9DAL2</accession>
<evidence type="ECO:0000256" key="1">
    <source>
        <dbReference type="ARBA" id="ARBA00011245"/>
    </source>
</evidence>
<evidence type="ECO:0000256" key="2">
    <source>
        <dbReference type="ARBA" id="ARBA00022516"/>
    </source>
</evidence>
<comment type="catalytic activity">
    <reaction evidence="9">
        <text>a 2,3-saturated acyl-[ACP] + NAD(+) = a (2E)-enoyl-[ACP] + NADH + H(+)</text>
        <dbReference type="Rhea" id="RHEA:10240"/>
        <dbReference type="Rhea" id="RHEA-COMP:9925"/>
        <dbReference type="Rhea" id="RHEA-COMP:9926"/>
        <dbReference type="ChEBI" id="CHEBI:15378"/>
        <dbReference type="ChEBI" id="CHEBI:57540"/>
        <dbReference type="ChEBI" id="CHEBI:57945"/>
        <dbReference type="ChEBI" id="CHEBI:78784"/>
        <dbReference type="ChEBI" id="CHEBI:78785"/>
        <dbReference type="EC" id="1.3.1.9"/>
    </reaction>
</comment>
<proteinExistence type="inferred from homology"/>
<dbReference type="Gene3D" id="3.40.50.720">
    <property type="entry name" value="NAD(P)-binding Rossmann-like Domain"/>
    <property type="match status" value="1"/>
</dbReference>
<feature type="domain" description="Enoyl reductase FAD binding" evidence="10">
    <location>
        <begin position="323"/>
        <end position="386"/>
    </location>
</feature>
<protein>
    <recommendedName>
        <fullName evidence="9">Enoyl-[acyl-carrier-protein] reductase [NADH]</fullName>
        <shortName evidence="9">ENR</shortName>
        <ecNumber evidence="9">1.3.1.9</ecNumber>
    </recommendedName>
</protein>
<dbReference type="EMBL" id="JAKGAS010000007">
    <property type="protein sequence ID" value="MCF2949058.1"/>
    <property type="molecule type" value="Genomic_DNA"/>
</dbReference>
<evidence type="ECO:0000259" key="12">
    <source>
        <dbReference type="Pfam" id="PF12242"/>
    </source>
</evidence>
<dbReference type="InterPro" id="IPR024906">
    <property type="entry name" value="Eno_Rdtase_FAD-bd_dom"/>
</dbReference>
<keyword evidence="14" id="KW-1185">Reference proteome</keyword>
<reference evidence="13 14" key="1">
    <citation type="submission" date="2022-01" db="EMBL/GenBank/DDBJ databases">
        <title>Paraglaciecola sp. G1-23.</title>
        <authorList>
            <person name="Jin M.S."/>
            <person name="Han D.M."/>
            <person name="Kim H.M."/>
            <person name="Jeon C.O."/>
        </authorList>
    </citation>
    <scope>NUCLEOTIDE SEQUENCE [LARGE SCALE GENOMIC DNA]</scope>
    <source>
        <strain evidence="13 14">G1-23</strain>
    </source>
</reference>
<evidence type="ECO:0000259" key="11">
    <source>
        <dbReference type="Pfam" id="PF12241"/>
    </source>
</evidence>
<feature type="binding site" evidence="9">
    <location>
        <begin position="48"/>
        <end position="53"/>
    </location>
    <ligand>
        <name>NAD(+)</name>
        <dbReference type="ChEBI" id="CHEBI:57540"/>
    </ligand>
</feature>
<dbReference type="HAMAP" id="MF_01838">
    <property type="entry name" value="FabV_reductase"/>
    <property type="match status" value="1"/>
</dbReference>
<sequence>MVIKPKIRGFICTNAHPVGCAASVQQQIDYVKSQGDVPNTAKNVLVLGCSTGYGLASRIVSAFGGGAKTLGVCFEKEPTERKTGTAGWYNTAGFHAKAKEAGLYAKTLNGDAFSKEMKQQVIDTLKADMGKVDLVIYSLASPRRTDPETGEVYKSTLKPVGQAYTTKTYDTDKDKVHDISLEPASEEEIQNTIKVMGGEDWELWLDALDQADLLADNCKTTAYTYVGKELTWPIYGQATIGKAKEDLDRAAAAIVKSKASKNVQAYVSSLKALVTQASSAIPVMPLYISLIYKVMKEEGTHQGCIEQIYDLFNEKLNQAKPTVDENGRLYMNGKETNDATQAKIKALWDQVTQENFHELSDYAGYHHEFLKLFGFDLESVDYEAEVDTLAGW</sequence>
<evidence type="ECO:0000256" key="6">
    <source>
        <dbReference type="ARBA" id="ARBA00023098"/>
    </source>
</evidence>
<evidence type="ECO:0000256" key="5">
    <source>
        <dbReference type="ARBA" id="ARBA00023027"/>
    </source>
</evidence>
<organism evidence="13 14">
    <name type="scientific">Paraglaciecola algarum</name>
    <dbReference type="NCBI Taxonomy" id="3050085"/>
    <lineage>
        <taxon>Bacteria</taxon>
        <taxon>Pseudomonadati</taxon>
        <taxon>Pseudomonadota</taxon>
        <taxon>Gammaproteobacteria</taxon>
        <taxon>Alteromonadales</taxon>
        <taxon>Alteromonadaceae</taxon>
        <taxon>Paraglaciecola</taxon>
    </lineage>
</organism>
<evidence type="ECO:0000256" key="4">
    <source>
        <dbReference type="ARBA" id="ARBA00023002"/>
    </source>
</evidence>
<feature type="site" description="Plays an important role in discriminating NADH against NADPH" evidence="9">
    <location>
        <position position="75"/>
    </location>
</feature>
<evidence type="ECO:0000256" key="7">
    <source>
        <dbReference type="ARBA" id="ARBA00023160"/>
    </source>
</evidence>
<comment type="similarity">
    <text evidence="9">Belongs to the TER reductase family.</text>
</comment>
<keyword evidence="2 9" id="KW-0444">Lipid biosynthesis</keyword>
<gene>
    <name evidence="9" type="primary">fabV</name>
    <name evidence="13" type="ORF">L0668_13130</name>
</gene>
<keyword evidence="4 9" id="KW-0560">Oxidoreductase</keyword>
<feature type="binding site" evidence="9">
    <location>
        <begin position="111"/>
        <end position="112"/>
    </location>
    <ligand>
        <name>NAD(+)</name>
        <dbReference type="ChEBI" id="CHEBI:57540"/>
    </ligand>
</feature>
<name>A0ABS9DAL2_9ALTE</name>
<dbReference type="Pfam" id="PF12241">
    <property type="entry name" value="Enoyl_reductase"/>
    <property type="match status" value="1"/>
</dbReference>
<feature type="binding site" evidence="9">
    <location>
        <begin position="74"/>
        <end position="75"/>
    </location>
    <ligand>
        <name>NAD(+)</name>
        <dbReference type="ChEBI" id="CHEBI:57540"/>
    </ligand>
</feature>
<comment type="pathway">
    <text evidence="9">Lipid metabolism; fatty acid biosynthesis.</text>
</comment>
<evidence type="ECO:0000256" key="3">
    <source>
        <dbReference type="ARBA" id="ARBA00022832"/>
    </source>
</evidence>
<dbReference type="InterPro" id="IPR024910">
    <property type="entry name" value="Enoyl-CoA_Rdtase_cat_dom"/>
</dbReference>
<feature type="domain" description="Trans-2-enoyl-CoA reductase-like NAD(P)H binding" evidence="12">
    <location>
        <begin position="2"/>
        <end position="80"/>
    </location>
</feature>
<evidence type="ECO:0000313" key="14">
    <source>
        <dbReference type="Proteomes" id="UP001521137"/>
    </source>
</evidence>